<keyword evidence="3" id="KW-1185">Reference proteome</keyword>
<evidence type="ECO:0000256" key="1">
    <source>
        <dbReference type="SAM" id="MobiDB-lite"/>
    </source>
</evidence>
<organism evidence="2 3">
    <name type="scientific">Saccharomonospora azurea NA-128</name>
    <dbReference type="NCBI Taxonomy" id="882081"/>
    <lineage>
        <taxon>Bacteria</taxon>
        <taxon>Bacillati</taxon>
        <taxon>Actinomycetota</taxon>
        <taxon>Actinomycetes</taxon>
        <taxon>Pseudonocardiales</taxon>
        <taxon>Pseudonocardiaceae</taxon>
        <taxon>Saccharomonospora</taxon>
    </lineage>
</organism>
<dbReference type="EMBL" id="CM001466">
    <property type="protein sequence ID" value="EHY90862.1"/>
    <property type="molecule type" value="Genomic_DNA"/>
</dbReference>
<protein>
    <recommendedName>
        <fullName evidence="4">DUF2795 domain-containing protein</fullName>
    </recommendedName>
</protein>
<evidence type="ECO:0000313" key="3">
    <source>
        <dbReference type="Proteomes" id="UP000004705"/>
    </source>
</evidence>
<dbReference type="OrthoDB" id="5116616at2"/>
<dbReference type="RefSeq" id="WP_005444441.1">
    <property type="nucleotide sequence ID" value="NZ_CM001466.1"/>
</dbReference>
<name>H8GDD2_9PSEU</name>
<reference evidence="2 3" key="1">
    <citation type="journal article" date="2012" name="Stand. Genomic Sci.">
        <title>Genome sequence of the soil bacterium Saccharomonospora azurea type strain (NA-128(T)).</title>
        <authorList>
            <person name="Klenk H.P."/>
            <person name="Held B."/>
            <person name="Lucas S."/>
            <person name="Lapidus A."/>
            <person name="Copeland A."/>
            <person name="Hammon N."/>
            <person name="Pitluck S."/>
            <person name="Goodwin L.A."/>
            <person name="Han C."/>
            <person name="Tapia R."/>
            <person name="Brambilla E.M."/>
            <person name="Potter G."/>
            <person name="Land M."/>
            <person name="Ivanova N."/>
            <person name="Rohde M."/>
            <person name="Goker M."/>
            <person name="Detter J.C."/>
            <person name="Kyrpides N.C."/>
            <person name="Woyke T."/>
        </authorList>
    </citation>
    <scope>NUCLEOTIDE SEQUENCE [LARGE SCALE GENOMIC DNA]</scope>
    <source>
        <strain evidence="2 3">NA-128</strain>
    </source>
</reference>
<evidence type="ECO:0000313" key="2">
    <source>
        <dbReference type="EMBL" id="EHY90862.1"/>
    </source>
</evidence>
<sequence length="104" mass="11547">MATTRERLHTALSEADFPAERAELVRYAERAGADSDTLRELKGIPAETYGGLGEVERAVSFATPEDDRERAERRRTHDKPGLSEQAKDVEAHPIVEELGENRGS</sequence>
<dbReference type="InterPro" id="IPR021527">
    <property type="entry name" value="DUF2795"/>
</dbReference>
<feature type="compositionally biased region" description="Basic and acidic residues" evidence="1">
    <location>
        <begin position="78"/>
        <end position="104"/>
    </location>
</feature>
<dbReference type="HOGENOM" id="CLU_172522_0_0_11"/>
<evidence type="ECO:0008006" key="4">
    <source>
        <dbReference type="Google" id="ProtNLM"/>
    </source>
</evidence>
<feature type="region of interest" description="Disordered" evidence="1">
    <location>
        <begin position="60"/>
        <end position="104"/>
    </location>
</feature>
<dbReference type="Proteomes" id="UP000004705">
    <property type="component" value="Chromosome"/>
</dbReference>
<accession>H8GDD2</accession>
<gene>
    <name evidence="2" type="ORF">SacazDRAFT_04007</name>
</gene>
<proteinExistence type="predicted"/>
<dbReference type="Pfam" id="PF11387">
    <property type="entry name" value="DUF2795"/>
    <property type="match status" value="1"/>
</dbReference>
<dbReference type="AlphaFoldDB" id="H8GDD2"/>